<comment type="caution">
    <text evidence="1">The sequence shown here is derived from an EMBL/GenBank/DDBJ whole genome shotgun (WGS) entry which is preliminary data.</text>
</comment>
<name>A0A9J6D1K9_RHIMP</name>
<evidence type="ECO:0000313" key="1">
    <source>
        <dbReference type="EMBL" id="KAH7977209.1"/>
    </source>
</evidence>
<accession>A0A9J6D1K9</accession>
<proteinExistence type="predicted"/>
<reference evidence="1" key="1">
    <citation type="journal article" date="2020" name="Cell">
        <title>Large-Scale Comparative Analyses of Tick Genomes Elucidate Their Genetic Diversity and Vector Capacities.</title>
        <authorList>
            <consortium name="Tick Genome and Microbiome Consortium (TIGMIC)"/>
            <person name="Jia N."/>
            <person name="Wang J."/>
            <person name="Shi W."/>
            <person name="Du L."/>
            <person name="Sun Y."/>
            <person name="Zhan W."/>
            <person name="Jiang J.F."/>
            <person name="Wang Q."/>
            <person name="Zhang B."/>
            <person name="Ji P."/>
            <person name="Bell-Sakyi L."/>
            <person name="Cui X.M."/>
            <person name="Yuan T.T."/>
            <person name="Jiang B.G."/>
            <person name="Yang W.F."/>
            <person name="Lam T.T."/>
            <person name="Chang Q.C."/>
            <person name="Ding S.J."/>
            <person name="Wang X.J."/>
            <person name="Zhu J.G."/>
            <person name="Ruan X.D."/>
            <person name="Zhao L."/>
            <person name="Wei J.T."/>
            <person name="Ye R.Z."/>
            <person name="Que T.C."/>
            <person name="Du C.H."/>
            <person name="Zhou Y.H."/>
            <person name="Cheng J.X."/>
            <person name="Dai P.F."/>
            <person name="Guo W.B."/>
            <person name="Han X.H."/>
            <person name="Huang E.J."/>
            <person name="Li L.F."/>
            <person name="Wei W."/>
            <person name="Gao Y.C."/>
            <person name="Liu J.Z."/>
            <person name="Shao H.Z."/>
            <person name="Wang X."/>
            <person name="Wang C.C."/>
            <person name="Yang T.C."/>
            <person name="Huo Q.B."/>
            <person name="Li W."/>
            <person name="Chen H.Y."/>
            <person name="Chen S.E."/>
            <person name="Zhou L.G."/>
            <person name="Ni X.B."/>
            <person name="Tian J.H."/>
            <person name="Sheng Y."/>
            <person name="Liu T."/>
            <person name="Pan Y.S."/>
            <person name="Xia L.Y."/>
            <person name="Li J."/>
            <person name="Zhao F."/>
            <person name="Cao W.C."/>
        </authorList>
    </citation>
    <scope>NUCLEOTIDE SEQUENCE</scope>
    <source>
        <strain evidence="1">Rmic-2018</strain>
    </source>
</reference>
<dbReference type="AlphaFoldDB" id="A0A9J6D1K9"/>
<dbReference type="VEuPathDB" id="VectorBase:LOC119164507"/>
<reference evidence="1" key="2">
    <citation type="submission" date="2021-09" db="EMBL/GenBank/DDBJ databases">
        <authorList>
            <person name="Jia N."/>
            <person name="Wang J."/>
            <person name="Shi W."/>
            <person name="Du L."/>
            <person name="Sun Y."/>
            <person name="Zhan W."/>
            <person name="Jiang J."/>
            <person name="Wang Q."/>
            <person name="Zhang B."/>
            <person name="Ji P."/>
            <person name="Sakyi L.B."/>
            <person name="Cui X."/>
            <person name="Yuan T."/>
            <person name="Jiang B."/>
            <person name="Yang W."/>
            <person name="Lam T.T.-Y."/>
            <person name="Chang Q."/>
            <person name="Ding S."/>
            <person name="Wang X."/>
            <person name="Zhu J."/>
            <person name="Ruan X."/>
            <person name="Zhao L."/>
            <person name="Wei J."/>
            <person name="Que T."/>
            <person name="Du C."/>
            <person name="Cheng J."/>
            <person name="Dai P."/>
            <person name="Han X."/>
            <person name="Huang E."/>
            <person name="Gao Y."/>
            <person name="Liu J."/>
            <person name="Shao H."/>
            <person name="Ye R."/>
            <person name="Li L."/>
            <person name="Wei W."/>
            <person name="Wang X."/>
            <person name="Wang C."/>
            <person name="Huo Q."/>
            <person name="Li W."/>
            <person name="Guo W."/>
            <person name="Chen H."/>
            <person name="Chen S."/>
            <person name="Zhou L."/>
            <person name="Zhou L."/>
            <person name="Ni X."/>
            <person name="Tian J."/>
            <person name="Zhou Y."/>
            <person name="Sheng Y."/>
            <person name="Liu T."/>
            <person name="Pan Y."/>
            <person name="Xia L."/>
            <person name="Li J."/>
            <person name="Zhao F."/>
            <person name="Cao W."/>
        </authorList>
    </citation>
    <scope>NUCLEOTIDE SEQUENCE</scope>
    <source>
        <strain evidence="1">Rmic-2018</strain>
        <tissue evidence="1">Larvae</tissue>
    </source>
</reference>
<protein>
    <submittedName>
        <fullName evidence="1">Uncharacterized protein</fullName>
    </submittedName>
</protein>
<organism evidence="1 2">
    <name type="scientific">Rhipicephalus microplus</name>
    <name type="common">Cattle tick</name>
    <name type="synonym">Boophilus microplus</name>
    <dbReference type="NCBI Taxonomy" id="6941"/>
    <lineage>
        <taxon>Eukaryota</taxon>
        <taxon>Metazoa</taxon>
        <taxon>Ecdysozoa</taxon>
        <taxon>Arthropoda</taxon>
        <taxon>Chelicerata</taxon>
        <taxon>Arachnida</taxon>
        <taxon>Acari</taxon>
        <taxon>Parasitiformes</taxon>
        <taxon>Ixodida</taxon>
        <taxon>Ixodoidea</taxon>
        <taxon>Ixodidae</taxon>
        <taxon>Rhipicephalinae</taxon>
        <taxon>Rhipicephalus</taxon>
        <taxon>Boophilus</taxon>
    </lineage>
</organism>
<sequence>MAEEDINTLCLLMRPLSLDQVRSLEDDKVIPGLRLGDVQDHEEACDKVRAALKSGESRPVRLPKLAAAYCWLFARNQRLTWALFALDRSMPPVHDFTLQTLIATGLTFPGVDIGYVTLTRGRERYACAITAEKQSDPEGAQIVVGMCAWQDLPYLAMCFPGTSCATRVQRIVDGILECKCDEIFLGCYTGIDRTLAQANIHRMQPESDSESAEIDIETVD</sequence>
<gene>
    <name evidence="1" type="ORF">HPB51_026941</name>
</gene>
<dbReference type="EMBL" id="JABSTU010002367">
    <property type="protein sequence ID" value="KAH7977209.1"/>
    <property type="molecule type" value="Genomic_DNA"/>
</dbReference>
<evidence type="ECO:0000313" key="2">
    <source>
        <dbReference type="Proteomes" id="UP000821866"/>
    </source>
</evidence>
<dbReference type="Proteomes" id="UP000821866">
    <property type="component" value="Unassembled WGS sequence"/>
</dbReference>
<keyword evidence="2" id="KW-1185">Reference proteome</keyword>